<feature type="region of interest" description="Disordered" evidence="3">
    <location>
        <begin position="1093"/>
        <end position="1141"/>
    </location>
</feature>
<dbReference type="InterPro" id="IPR027640">
    <property type="entry name" value="Kinesin-like_fam"/>
</dbReference>
<keyword evidence="1" id="KW-0547">Nucleotide-binding</keyword>
<dbReference type="SMART" id="SM00129">
    <property type="entry name" value="KISc"/>
    <property type="match status" value="1"/>
</dbReference>
<dbReference type="GO" id="GO:0003777">
    <property type="term" value="F:microtubule motor activity"/>
    <property type="evidence" value="ECO:0007669"/>
    <property type="project" value="InterPro"/>
</dbReference>
<feature type="region of interest" description="Disordered" evidence="3">
    <location>
        <begin position="1008"/>
        <end position="1036"/>
    </location>
</feature>
<dbReference type="Gene3D" id="3.40.850.10">
    <property type="entry name" value="Kinesin motor domain"/>
    <property type="match status" value="2"/>
</dbReference>
<sequence>MASHPSIKRGGEQALCTAEQSSSSTPPKLSSTAGPAGLPTVAPHRQSLTSSADSRSACEGDIYVVDAANSKRFHLAVALQGPFHPLTCVTHASIQRTVRHTLLPPSSTATAEPQLKLLFEGMPLDESTTETLPNNAVVIVHREAPVQDSPHPHCCSHALSQPAGDGFTVVEMLSDSLLHSQAVPLQPFCQPGVRSAMQANPLSTGVPQSCSRSSREAKFTANGVRAAGSTRNSSAMPAPTQRLPLRCAYGSEGGGSTSSAVKPSSRTPSTPAPSSLQPLSKCARPNNGTPRTLTLATASNIPSPGPHDDVMPNATAPPSPTKHLFPSPRERAGNRACAVSKPVLAARAEPFDAFESIGISAAMASSPSSIESMPALQSVNGMRSPVDGASSVEPPLPIHKGSVASSLSPFRSSQRPTAAGHAVASPLHFSDTSSTVDSLRDRRRLPPAALLLSSSSSRQPTAFTSPAFSQVPPPSVLSRSVPDSLHLTSVSDAEVGDGNWTSALSTTPPRRTVPASTAPTGAVASSALFHTPERTPDGLRKAVTTRGATADVGTRDTSTATGAAPGFSVKPAASLPAHEGPTTIRSPQLHCSVDVRQAAYDAQRDAIVNAAAAEQQRLLTRLQQHCDALQKEKRELLTKQLNGCRAQEVASRLRALRAAQEAAAAREIDAVRARLGQCRDQILDRWLSVLHTHSGQHDTMSQELLKELETEGEQLSLNCLSLIASYHSEKARLQALHQQRLLKEAEVARLKWESHVRRCTTEELRGCLRVVARVRPPLRQAWLPDWMLTSTEAGRFDRGYAVQVPPAAVTFPTSNNTRDKNAAAAAPFPCVEVVDPSRNVCRRYAISAAYGSADGSDDNSQQRLFTEQLQPLLEHMCRTGQHVAVLAFGTVGSGKTYTLIGPPVEPPPQWGHGRQSEDETSAKPRASSHHHYGDGTLTFSSEESDEEGEARVGTDGLLQHRLGNGATLSSGNAQPRGVTAVGVPPRRGITRCLDPADKEMEARVLQSMAQAEAGGRRQRSSERHTREESRWRAQAGIDGRDGMLPRAVAWLTAHLRANATARTEAVGEPIVESVVFSMFEVYNDHIYDLLRAPPAEASPTKKEQEGGEKQGRRCRGSGPSPRPRWNAGSLPASRAKDSNPEGLTELQMELLPPTGWDSKDAAATLSQQPQSTSQPQWRVKACEVEVRSAEEALEAIQLGMQRRRAAATLRNTQSSRSHLFLRFRVEVQRPAMPERASAAAANASSAAIRSALDVMQGGVLTGDAAAGVVSAGNADNGVAQDASTPKGYNFLCAALVPSSSSASSGADAATPTNPAAAAAAPAPTCVTELLFTDFAGSERADLVGAAGDSLKEAQYISGSLSAVKDVLIALARANPCRDAVAGCDGAFAATKKVGENATGGPGAAAAASATVPLAERWGALVGRPGVTLSRSTPVFLQPRFSQLVGDRFRVPSSEKDSSAEHGLPLRRRTLALVDAYVAGQSVAQWWRSWRASSTYIPFRACKTTQLLQSALGAPCKTLVLACVRPCTLAEVALPASMRHTKGKRVRELALALFDRQAPLMMAEVHSTLMFADRINAATHESDAAATLPSSNTAAARV</sequence>
<feature type="compositionally biased region" description="Basic and acidic residues" evidence="3">
    <location>
        <begin position="1019"/>
        <end position="1031"/>
    </location>
</feature>
<dbReference type="Pfam" id="PF00225">
    <property type="entry name" value="Kinesin"/>
    <property type="match status" value="1"/>
</dbReference>
<dbReference type="GO" id="GO:0005524">
    <property type="term" value="F:ATP binding"/>
    <property type="evidence" value="ECO:0007669"/>
    <property type="project" value="UniProtKB-UniRule"/>
</dbReference>
<evidence type="ECO:0000256" key="2">
    <source>
        <dbReference type="SAM" id="Coils"/>
    </source>
</evidence>
<feature type="domain" description="Kinesin motor" evidence="4">
    <location>
        <begin position="767"/>
        <end position="1548"/>
    </location>
</feature>
<evidence type="ECO:0000259" key="4">
    <source>
        <dbReference type="PROSITE" id="PS50067"/>
    </source>
</evidence>
<comment type="similarity">
    <text evidence="1">Belongs to the TRAFAC class myosin-kinesin ATPase superfamily. Kinesin family.</text>
</comment>
<name>A0A0N1I7T1_LEPSE</name>
<proteinExistence type="inferred from homology"/>
<dbReference type="PROSITE" id="PS50067">
    <property type="entry name" value="KINESIN_MOTOR_2"/>
    <property type="match status" value="1"/>
</dbReference>
<dbReference type="PANTHER" id="PTHR24115:SF1016">
    <property type="entry name" value="KINESIN FAMILY MEMBER 19A"/>
    <property type="match status" value="1"/>
</dbReference>
<feature type="region of interest" description="Disordered" evidence="3">
    <location>
        <begin position="898"/>
        <end position="986"/>
    </location>
</feature>
<feature type="compositionally biased region" description="Polar residues" evidence="3">
    <location>
        <begin position="459"/>
        <end position="468"/>
    </location>
</feature>
<dbReference type="InterPro" id="IPR036961">
    <property type="entry name" value="Kinesin_motor_dom_sf"/>
</dbReference>
<dbReference type="GO" id="GO:0005874">
    <property type="term" value="C:microtubule"/>
    <property type="evidence" value="ECO:0007669"/>
    <property type="project" value="TreeGrafter"/>
</dbReference>
<feature type="compositionally biased region" description="Basic and acidic residues" evidence="3">
    <location>
        <begin position="1099"/>
        <end position="1111"/>
    </location>
</feature>
<feature type="compositionally biased region" description="Polar residues" evidence="3">
    <location>
        <begin position="286"/>
        <end position="302"/>
    </location>
</feature>
<keyword evidence="2" id="KW-0175">Coiled coil</keyword>
<dbReference type="VEuPathDB" id="TriTrypDB:Lsey_0044_0150"/>
<dbReference type="OrthoDB" id="123929at2759"/>
<dbReference type="PANTHER" id="PTHR24115">
    <property type="entry name" value="KINESIN-RELATED"/>
    <property type="match status" value="1"/>
</dbReference>
<feature type="region of interest" description="Disordered" evidence="3">
    <location>
        <begin position="404"/>
        <end position="520"/>
    </location>
</feature>
<dbReference type="Proteomes" id="UP000038009">
    <property type="component" value="Unassembled WGS sequence"/>
</dbReference>
<evidence type="ECO:0000313" key="6">
    <source>
        <dbReference type="Proteomes" id="UP000038009"/>
    </source>
</evidence>
<feature type="region of interest" description="Disordered" evidence="3">
    <location>
        <begin position="1"/>
        <end position="53"/>
    </location>
</feature>
<protein>
    <submittedName>
        <fullName evidence="5">Putative kinesin</fullName>
    </submittedName>
</protein>
<dbReference type="GO" id="GO:0016887">
    <property type="term" value="F:ATP hydrolysis activity"/>
    <property type="evidence" value="ECO:0007669"/>
    <property type="project" value="TreeGrafter"/>
</dbReference>
<feature type="compositionally biased region" description="Low complexity" evidence="3">
    <location>
        <begin position="1161"/>
        <end position="1176"/>
    </location>
</feature>
<keyword evidence="1" id="KW-0505">Motor protein</keyword>
<gene>
    <name evidence="5" type="ORF">ABL78_2248</name>
</gene>
<reference evidence="5 6" key="1">
    <citation type="journal article" date="2015" name="PLoS Pathog.">
        <title>Leptomonas seymouri: Adaptations to the Dixenous Life Cycle Analyzed by Genome Sequencing, Transcriptome Profiling and Co-infection with Leishmania donovani.</title>
        <authorList>
            <person name="Kraeva N."/>
            <person name="Butenko A."/>
            <person name="Hlavacova J."/>
            <person name="Kostygov A."/>
            <person name="Myskova J."/>
            <person name="Grybchuk D."/>
            <person name="Lestinova T."/>
            <person name="Votypka J."/>
            <person name="Volf P."/>
            <person name="Opperdoes F."/>
            <person name="Flegontov P."/>
            <person name="Lukes J."/>
            <person name="Yurchenko V."/>
        </authorList>
    </citation>
    <scope>NUCLEOTIDE SEQUENCE [LARGE SCALE GENOMIC DNA]</scope>
    <source>
        <strain evidence="5 6">ATCC 30220</strain>
    </source>
</reference>
<evidence type="ECO:0000313" key="5">
    <source>
        <dbReference type="EMBL" id="KPI88644.1"/>
    </source>
</evidence>
<organism evidence="5 6">
    <name type="scientific">Leptomonas seymouri</name>
    <dbReference type="NCBI Taxonomy" id="5684"/>
    <lineage>
        <taxon>Eukaryota</taxon>
        <taxon>Discoba</taxon>
        <taxon>Euglenozoa</taxon>
        <taxon>Kinetoplastea</taxon>
        <taxon>Metakinetoplastina</taxon>
        <taxon>Trypanosomatida</taxon>
        <taxon>Trypanosomatidae</taxon>
        <taxon>Leishmaniinae</taxon>
        <taxon>Leptomonas</taxon>
    </lineage>
</organism>
<dbReference type="EMBL" id="LJSK01000044">
    <property type="protein sequence ID" value="KPI88644.1"/>
    <property type="molecule type" value="Genomic_DNA"/>
</dbReference>
<dbReference type="GO" id="GO:0008017">
    <property type="term" value="F:microtubule binding"/>
    <property type="evidence" value="ECO:0007669"/>
    <property type="project" value="InterPro"/>
</dbReference>
<feature type="region of interest" description="Disordered" evidence="3">
    <location>
        <begin position="545"/>
        <end position="567"/>
    </location>
</feature>
<dbReference type="Gene3D" id="1.20.58.1980">
    <property type="match status" value="1"/>
</dbReference>
<dbReference type="InterPro" id="IPR001752">
    <property type="entry name" value="Kinesin_motor_dom"/>
</dbReference>
<comment type="caution">
    <text evidence="5">The sequence shown here is derived from an EMBL/GenBank/DDBJ whole genome shotgun (WGS) entry which is preliminary data.</text>
</comment>
<keyword evidence="6" id="KW-1185">Reference proteome</keyword>
<evidence type="ECO:0000256" key="3">
    <source>
        <dbReference type="SAM" id="MobiDB-lite"/>
    </source>
</evidence>
<accession>A0A0N1I7T1</accession>
<feature type="coiled-coil region" evidence="2">
    <location>
        <begin position="612"/>
        <end position="639"/>
    </location>
</feature>
<dbReference type="SUPFAM" id="SSF52540">
    <property type="entry name" value="P-loop containing nucleoside triphosphate hydrolases"/>
    <property type="match status" value="1"/>
</dbReference>
<feature type="compositionally biased region" description="Low complexity" evidence="3">
    <location>
        <begin position="446"/>
        <end position="458"/>
    </location>
</feature>
<dbReference type="InterPro" id="IPR027417">
    <property type="entry name" value="P-loop_NTPase"/>
</dbReference>
<feature type="region of interest" description="Disordered" evidence="3">
    <location>
        <begin position="1153"/>
        <end position="1176"/>
    </location>
</feature>
<feature type="binding site" evidence="1">
    <location>
        <begin position="889"/>
        <end position="896"/>
    </location>
    <ligand>
        <name>ATP</name>
        <dbReference type="ChEBI" id="CHEBI:30616"/>
    </ligand>
</feature>
<feature type="compositionally biased region" description="Polar residues" evidence="3">
    <location>
        <begin position="499"/>
        <end position="519"/>
    </location>
</feature>
<dbReference type="GO" id="GO:0005871">
    <property type="term" value="C:kinesin complex"/>
    <property type="evidence" value="ECO:0007669"/>
    <property type="project" value="TreeGrafter"/>
</dbReference>
<feature type="compositionally biased region" description="Polar residues" evidence="3">
    <location>
        <begin position="201"/>
        <end position="212"/>
    </location>
</feature>
<feature type="compositionally biased region" description="Low complexity" evidence="3">
    <location>
        <begin position="21"/>
        <end position="32"/>
    </location>
</feature>
<evidence type="ECO:0000256" key="1">
    <source>
        <dbReference type="PROSITE-ProRule" id="PRU00283"/>
    </source>
</evidence>
<keyword evidence="1" id="KW-0067">ATP-binding</keyword>
<feature type="compositionally biased region" description="Polar residues" evidence="3">
    <location>
        <begin position="404"/>
        <end position="416"/>
    </location>
</feature>
<feature type="region of interest" description="Disordered" evidence="3">
    <location>
        <begin position="201"/>
        <end position="333"/>
    </location>
</feature>
<feature type="compositionally biased region" description="Low complexity" evidence="3">
    <location>
        <begin position="263"/>
        <end position="275"/>
    </location>
</feature>
<dbReference type="GO" id="GO:0007018">
    <property type="term" value="P:microtubule-based movement"/>
    <property type="evidence" value="ECO:0007669"/>
    <property type="project" value="InterPro"/>
</dbReference>